<evidence type="ECO:0000313" key="2">
    <source>
        <dbReference type="EMBL" id="MBP2329698.1"/>
    </source>
</evidence>
<dbReference type="RefSeq" id="WP_209646416.1">
    <property type="nucleotide sequence ID" value="NZ_JAGINW010000001.1"/>
</dbReference>
<organism evidence="2 3">
    <name type="scientific">Kibdelosporangium banguiense</name>
    <dbReference type="NCBI Taxonomy" id="1365924"/>
    <lineage>
        <taxon>Bacteria</taxon>
        <taxon>Bacillati</taxon>
        <taxon>Actinomycetota</taxon>
        <taxon>Actinomycetes</taxon>
        <taxon>Pseudonocardiales</taxon>
        <taxon>Pseudonocardiaceae</taxon>
        <taxon>Kibdelosporangium</taxon>
    </lineage>
</organism>
<sequence length="339" mass="36704">MERLIESLRDDDPLPPSTVDIWQAVRAGRRRIRARWAGVGTVVLVVLAVVIPVLSQTATGGMPLEPANRPASAPGFDPLRKVISVGEVPGTTPYSYGTAKYWQQYTLTIGTSGAAQAIVYAPGWPATYLSGSVVQPETGTQAEPVAGRQAYWLNRTLDSDTGAMLAWEWTDGAWAFVQPQGPEETQPDKEMMHRIASAVRVDGGTQLAMPFTVPVPAGHHLVGTTTMTRPHNDPYVRTGLLFDTEDLGDPGRFATTQRGFNVAVENGWKMGQKAGTNEQVDGHEARVVDGQVQIFDVADGFAIDVQGAADKETLRAVARSVQLSKTPSDWSTWVTQPLR</sequence>
<evidence type="ECO:0000256" key="1">
    <source>
        <dbReference type="SAM" id="Phobius"/>
    </source>
</evidence>
<gene>
    <name evidence="2" type="ORF">JOF56_010083</name>
</gene>
<keyword evidence="3" id="KW-1185">Reference proteome</keyword>
<feature type="transmembrane region" description="Helical" evidence="1">
    <location>
        <begin position="36"/>
        <end position="54"/>
    </location>
</feature>
<name>A0ABS4TZ56_9PSEU</name>
<keyword evidence="1" id="KW-0812">Transmembrane</keyword>
<comment type="caution">
    <text evidence="2">The sequence shown here is derived from an EMBL/GenBank/DDBJ whole genome shotgun (WGS) entry which is preliminary data.</text>
</comment>
<dbReference type="Proteomes" id="UP001519332">
    <property type="component" value="Unassembled WGS sequence"/>
</dbReference>
<accession>A0ABS4TZ56</accession>
<proteinExistence type="predicted"/>
<dbReference type="EMBL" id="JAGINW010000001">
    <property type="protein sequence ID" value="MBP2329698.1"/>
    <property type="molecule type" value="Genomic_DNA"/>
</dbReference>
<keyword evidence="1" id="KW-0472">Membrane</keyword>
<evidence type="ECO:0000313" key="3">
    <source>
        <dbReference type="Proteomes" id="UP001519332"/>
    </source>
</evidence>
<keyword evidence="1" id="KW-1133">Transmembrane helix</keyword>
<reference evidence="2 3" key="1">
    <citation type="submission" date="2021-03" db="EMBL/GenBank/DDBJ databases">
        <title>Sequencing the genomes of 1000 actinobacteria strains.</title>
        <authorList>
            <person name="Klenk H.-P."/>
        </authorList>
    </citation>
    <scope>NUCLEOTIDE SEQUENCE [LARGE SCALE GENOMIC DNA]</scope>
    <source>
        <strain evidence="2 3">DSM 46670</strain>
    </source>
</reference>
<protein>
    <submittedName>
        <fullName evidence="2">Uncharacterized protein</fullName>
    </submittedName>
</protein>